<evidence type="ECO:0000256" key="3">
    <source>
        <dbReference type="ARBA" id="ARBA00023015"/>
    </source>
</evidence>
<gene>
    <name evidence="9" type="ORF">Air01nite_75390</name>
</gene>
<feature type="domain" description="OmpR/PhoB-type" evidence="8">
    <location>
        <begin position="1"/>
        <end position="96"/>
    </location>
</feature>
<dbReference type="Pfam" id="PF13374">
    <property type="entry name" value="TPR_10"/>
    <property type="match status" value="1"/>
</dbReference>
<dbReference type="PANTHER" id="PTHR35807:SF1">
    <property type="entry name" value="TRANSCRIPTIONAL REGULATOR REDD"/>
    <property type="match status" value="1"/>
</dbReference>
<keyword evidence="2" id="KW-0677">Repeat</keyword>
<dbReference type="InterPro" id="IPR001867">
    <property type="entry name" value="OmpR/PhoB-type_DNA-bd"/>
</dbReference>
<evidence type="ECO:0000313" key="9">
    <source>
        <dbReference type="EMBL" id="GIF61444.1"/>
    </source>
</evidence>
<reference evidence="9 10" key="1">
    <citation type="submission" date="2021-01" db="EMBL/GenBank/DDBJ databases">
        <title>Whole genome shotgun sequence of Asanoa iriomotensis NBRC 100142.</title>
        <authorList>
            <person name="Komaki H."/>
            <person name="Tamura T."/>
        </authorList>
    </citation>
    <scope>NUCLEOTIDE SEQUENCE [LARGE SCALE GENOMIC DNA]</scope>
    <source>
        <strain evidence="9 10">NBRC 100142</strain>
    </source>
</reference>
<dbReference type="SUPFAM" id="SSF46894">
    <property type="entry name" value="C-terminal effector domain of the bipartite response regulators"/>
    <property type="match status" value="1"/>
</dbReference>
<dbReference type="Pfam" id="PF13424">
    <property type="entry name" value="TPR_12"/>
    <property type="match status" value="1"/>
</dbReference>
<dbReference type="InterPro" id="IPR027417">
    <property type="entry name" value="P-loop_NTPase"/>
</dbReference>
<evidence type="ECO:0000256" key="2">
    <source>
        <dbReference type="ARBA" id="ARBA00022737"/>
    </source>
</evidence>
<dbReference type="PROSITE" id="PS50005">
    <property type="entry name" value="TPR"/>
    <property type="match status" value="2"/>
</dbReference>
<dbReference type="Proteomes" id="UP000624325">
    <property type="component" value="Unassembled WGS sequence"/>
</dbReference>
<dbReference type="SUPFAM" id="SSF48452">
    <property type="entry name" value="TPR-like"/>
    <property type="match status" value="3"/>
</dbReference>
<dbReference type="Pfam" id="PF03704">
    <property type="entry name" value="BTAD"/>
    <property type="match status" value="1"/>
</dbReference>
<dbReference type="PANTHER" id="PTHR35807">
    <property type="entry name" value="TRANSCRIPTIONAL REGULATOR REDD-RELATED"/>
    <property type="match status" value="1"/>
</dbReference>
<dbReference type="SMART" id="SM00028">
    <property type="entry name" value="TPR"/>
    <property type="match status" value="3"/>
</dbReference>
<sequence length="1054" mass="112990">MHISVLGPLSLTRPTGPLEIGVGRHRIVLARLALTPNRPVGREELIRLLWRDDAPPSAANVLQTHISRLRRMLGSTGAPSRPTKLTLQPGGYVLRADREHLDLVAYHDRLAAARVSTLAPQRAFELLADGLEMWRGGDAAEDVPELGVDPVTAALADERVAATLRLARLGEVLLRQQQVLPLLRSLAQRHPWHESLHARLVVALAASGQQAAALDAFDGIRRRLVEELGVAPGAELVEARQAVLTGRWDTRERVSVNGRDARPWQAPAPPSDFRGRAAERVQLERMLRLPPDRPPIGPVVVCVAGMAGVGKTSLALKAAWSMRSDFPDGQVYIDLRGADDEPVAIAFALARLLRALGVEERAIPADQEEAAALYRSELSQRRVLVLLDNARNAAQVRPLLPGPGRSAVLVTSRNQLAELGGAAIVNLPVLSATEALEVLRTAVGAARVQAEPDEAEALVRACGLLPIALRVVGSRLAMRPEWKIRDLLDQLTDHRSRLEHMSVGDLAVMTSFELSVRDLAPLPAAAFRAGALIPGDGFSAGAVAALLAADEVLVGRALDGLVADNLLQTAAGGRYRYHDLLRLYAVRSADVWDGPPDPSAALGRLYTWYLARTAAAMRLVYADMVRLPLDVEPDDRFADVDAAMAWLNAEVGSLVAAVAGAAGGAHNARSWQLADQLRGFFFVRGEVVEWLATGQAGLAAAEAAGDLRAQAAMHQTIGQAHWAAGKHRLAADAYSRGIRAARRSGWLHGEAYLAHNLGLVHAELGRMDEAQKLYRRALRAGRGPAFDHIRAVTLNDLGTLSYERGQLTEAVDFFQAALRLNEGAARRPSAMANQGNLGMALRQLEEFEPARAHLEVVLAYYRQTGSAIGELSILDELSQLYRQLGEWVPAVGTAAEALRLSRGLRNLRAQAATLNTLGFALVGSRAASEAHARFDESLLLSREHGYQYFESQAGIGIAQVHLLAGAYDEAYRVAGDAVDIAARNAFRALHGDALVVQAKAALASGDLTTATTLCASAAAVAAETNSPGAVRDCAALAARIAHAGLSVQAWQDLS</sequence>
<dbReference type="SMART" id="SM00382">
    <property type="entry name" value="AAA"/>
    <property type="match status" value="1"/>
</dbReference>
<dbReference type="Gene3D" id="1.10.8.430">
    <property type="entry name" value="Helical domain of apoptotic protease-activating factors"/>
    <property type="match status" value="1"/>
</dbReference>
<dbReference type="SMART" id="SM00862">
    <property type="entry name" value="Trans_reg_C"/>
    <property type="match status" value="1"/>
</dbReference>
<dbReference type="InterPro" id="IPR003593">
    <property type="entry name" value="AAA+_ATPase"/>
</dbReference>
<dbReference type="InterPro" id="IPR011990">
    <property type="entry name" value="TPR-like_helical_dom_sf"/>
</dbReference>
<organism evidence="9 10">
    <name type="scientific">Asanoa iriomotensis</name>
    <dbReference type="NCBI Taxonomy" id="234613"/>
    <lineage>
        <taxon>Bacteria</taxon>
        <taxon>Bacillati</taxon>
        <taxon>Actinomycetota</taxon>
        <taxon>Actinomycetes</taxon>
        <taxon>Micromonosporales</taxon>
        <taxon>Micromonosporaceae</taxon>
        <taxon>Asanoa</taxon>
    </lineage>
</organism>
<evidence type="ECO:0000259" key="8">
    <source>
        <dbReference type="PROSITE" id="PS51755"/>
    </source>
</evidence>
<feature type="repeat" description="TPR" evidence="6">
    <location>
        <begin position="791"/>
        <end position="824"/>
    </location>
</feature>
<dbReference type="CDD" id="cd15831">
    <property type="entry name" value="BTAD"/>
    <property type="match status" value="1"/>
</dbReference>
<dbReference type="InterPro" id="IPR005158">
    <property type="entry name" value="BTAD"/>
</dbReference>
<dbReference type="InterPro" id="IPR042197">
    <property type="entry name" value="Apaf_helical"/>
</dbReference>
<evidence type="ECO:0000256" key="5">
    <source>
        <dbReference type="ARBA" id="ARBA00023163"/>
    </source>
</evidence>
<protein>
    <submittedName>
        <fullName evidence="9">SARP family transcriptional regulator</fullName>
    </submittedName>
</protein>
<keyword evidence="3" id="KW-0805">Transcription regulation</keyword>
<dbReference type="SMART" id="SM01043">
    <property type="entry name" value="BTAD"/>
    <property type="match status" value="1"/>
</dbReference>
<evidence type="ECO:0000313" key="10">
    <source>
        <dbReference type="Proteomes" id="UP000624325"/>
    </source>
</evidence>
<evidence type="ECO:0000256" key="6">
    <source>
        <dbReference type="PROSITE-ProRule" id="PRU00339"/>
    </source>
</evidence>
<dbReference type="PROSITE" id="PS51755">
    <property type="entry name" value="OMPR_PHOB"/>
    <property type="match status" value="1"/>
</dbReference>
<proteinExistence type="inferred from homology"/>
<dbReference type="InterPro" id="IPR019734">
    <property type="entry name" value="TPR_rpt"/>
</dbReference>
<evidence type="ECO:0000256" key="4">
    <source>
        <dbReference type="ARBA" id="ARBA00023125"/>
    </source>
</evidence>
<keyword evidence="5" id="KW-0804">Transcription</keyword>
<dbReference type="Gene3D" id="1.25.40.10">
    <property type="entry name" value="Tetratricopeptide repeat domain"/>
    <property type="match status" value="3"/>
</dbReference>
<dbReference type="InterPro" id="IPR016032">
    <property type="entry name" value="Sig_transdc_resp-reg_C-effctor"/>
</dbReference>
<dbReference type="InterPro" id="IPR002182">
    <property type="entry name" value="NB-ARC"/>
</dbReference>
<dbReference type="InterPro" id="IPR036388">
    <property type="entry name" value="WH-like_DNA-bd_sf"/>
</dbReference>
<dbReference type="SUPFAM" id="SSF52540">
    <property type="entry name" value="P-loop containing nucleoside triphosphate hydrolases"/>
    <property type="match status" value="1"/>
</dbReference>
<accession>A0ABQ4CF91</accession>
<dbReference type="Gene3D" id="1.10.10.10">
    <property type="entry name" value="Winged helix-like DNA-binding domain superfamily/Winged helix DNA-binding domain"/>
    <property type="match status" value="1"/>
</dbReference>
<feature type="DNA-binding region" description="OmpR/PhoB-type" evidence="7">
    <location>
        <begin position="1"/>
        <end position="96"/>
    </location>
</feature>
<evidence type="ECO:0000256" key="7">
    <source>
        <dbReference type="PROSITE-ProRule" id="PRU01091"/>
    </source>
</evidence>
<name>A0ABQ4CF91_9ACTN</name>
<dbReference type="Pfam" id="PF00931">
    <property type="entry name" value="NB-ARC"/>
    <property type="match status" value="1"/>
</dbReference>
<dbReference type="Gene3D" id="3.40.50.300">
    <property type="entry name" value="P-loop containing nucleotide triphosphate hydrolases"/>
    <property type="match status" value="1"/>
</dbReference>
<keyword evidence="4 7" id="KW-0238">DNA-binding</keyword>
<dbReference type="PRINTS" id="PR00364">
    <property type="entry name" value="DISEASERSIST"/>
</dbReference>
<evidence type="ECO:0000256" key="1">
    <source>
        <dbReference type="ARBA" id="ARBA00005820"/>
    </source>
</evidence>
<comment type="similarity">
    <text evidence="1">Belongs to the AfsR/DnrI/RedD regulatory family.</text>
</comment>
<keyword evidence="10" id="KW-1185">Reference proteome</keyword>
<dbReference type="InterPro" id="IPR051677">
    <property type="entry name" value="AfsR-DnrI-RedD_regulator"/>
</dbReference>
<dbReference type="Pfam" id="PF00486">
    <property type="entry name" value="Trans_reg_C"/>
    <property type="match status" value="1"/>
</dbReference>
<feature type="repeat" description="TPR" evidence="6">
    <location>
        <begin position="751"/>
        <end position="784"/>
    </location>
</feature>
<keyword evidence="6" id="KW-0802">TPR repeat</keyword>
<dbReference type="EMBL" id="BONC01000106">
    <property type="protein sequence ID" value="GIF61444.1"/>
    <property type="molecule type" value="Genomic_DNA"/>
</dbReference>
<comment type="caution">
    <text evidence="9">The sequence shown here is derived from an EMBL/GenBank/DDBJ whole genome shotgun (WGS) entry which is preliminary data.</text>
</comment>